<evidence type="ECO:0000256" key="2">
    <source>
        <dbReference type="SAM" id="MobiDB-lite"/>
    </source>
</evidence>
<dbReference type="SUPFAM" id="SSF140453">
    <property type="entry name" value="EsxAB dimer-like"/>
    <property type="match status" value="1"/>
</dbReference>
<dbReference type="SUPFAM" id="SSF53955">
    <property type="entry name" value="Lysozyme-like"/>
    <property type="match status" value="1"/>
</dbReference>
<protein>
    <submittedName>
        <fullName evidence="3">Transglycosylase</fullName>
    </submittedName>
</protein>
<feature type="region of interest" description="Disordered" evidence="2">
    <location>
        <begin position="301"/>
        <end position="327"/>
    </location>
</feature>
<dbReference type="STRING" id="1111738.GCA_000427905_03303"/>
<dbReference type="InterPro" id="IPR023346">
    <property type="entry name" value="Lysozyme-like_dom_sf"/>
</dbReference>
<evidence type="ECO:0000313" key="3">
    <source>
        <dbReference type="EMBL" id="PZM95927.1"/>
    </source>
</evidence>
<organism evidence="3">
    <name type="scientific">Thermocrispum agreste</name>
    <dbReference type="NCBI Taxonomy" id="37925"/>
    <lineage>
        <taxon>Bacteria</taxon>
        <taxon>Bacillati</taxon>
        <taxon>Actinomycetota</taxon>
        <taxon>Actinomycetes</taxon>
        <taxon>Pseudonocardiales</taxon>
        <taxon>Pseudonocardiaceae</taxon>
        <taxon>Thermocrispum</taxon>
    </lineage>
</organism>
<feature type="compositionally biased region" description="Pro residues" evidence="2">
    <location>
        <begin position="255"/>
        <end position="266"/>
    </location>
</feature>
<comment type="caution">
    <text evidence="3">The sequence shown here is derived from an EMBL/GenBank/DDBJ whole genome shotgun (WGS) entry which is preliminary data.</text>
</comment>
<proteinExistence type="predicted"/>
<name>A0A2W4JQ53_9PSEU</name>
<gene>
    <name evidence="3" type="ORF">DIU77_11625</name>
</gene>
<sequence>MPPNWGEVTEREAKIATADPGAVRAIEAKLSTAADSADDQSSAFKRLAGELREAWQKGSDADALIGHLTKLSSAGAKVNGKLEKAAKALDALADVLENTKKQVKQIRENAEKQIQKNNAEAEKAMRLNDPYEKGLVPGPYVPDAQIQADTVKKNEKVAQDAAEDIQRKLDEADSAIADAMKTLDDIDGGYTSVGKPGESGTSPSSSEPVKHPTKSGPDLGGNGSGGYSGAYSGGGGGGGGYSGGGGGGGGGYGPSGPPPTSGPPPGNVEAWIREAIKILQEHGVPVTEEHIDEIWTIIQKESGGNPHAINKWDSNWERGTPSKGSMQ</sequence>
<dbReference type="Gene3D" id="1.10.287.1060">
    <property type="entry name" value="ESAT-6-like"/>
    <property type="match status" value="1"/>
</dbReference>
<dbReference type="InterPro" id="IPR036689">
    <property type="entry name" value="ESAT-6-like_sf"/>
</dbReference>
<reference evidence="3" key="1">
    <citation type="submission" date="2018-05" db="EMBL/GenBank/DDBJ databases">
        <authorList>
            <person name="Lanie J.A."/>
            <person name="Ng W.-L."/>
            <person name="Kazmierczak K.M."/>
            <person name="Andrzejewski T.M."/>
            <person name="Davidsen T.M."/>
            <person name="Wayne K.J."/>
            <person name="Tettelin H."/>
            <person name="Glass J.I."/>
            <person name="Rusch D."/>
            <person name="Podicherti R."/>
            <person name="Tsui H.-C.T."/>
            <person name="Winkler M.E."/>
        </authorList>
    </citation>
    <scope>NUCLEOTIDE SEQUENCE</scope>
    <source>
        <strain evidence="3">ZC4RG45</strain>
    </source>
</reference>
<feature type="region of interest" description="Disordered" evidence="2">
    <location>
        <begin position="187"/>
        <end position="268"/>
    </location>
</feature>
<feature type="compositionally biased region" description="Low complexity" evidence="2">
    <location>
        <begin position="196"/>
        <end position="207"/>
    </location>
</feature>
<dbReference type="AlphaFoldDB" id="A0A2W4JQ53"/>
<accession>A0A2W4JQ53</accession>
<feature type="coiled-coil region" evidence="1">
    <location>
        <begin position="82"/>
        <end position="127"/>
    </location>
</feature>
<feature type="compositionally biased region" description="Gly residues" evidence="2">
    <location>
        <begin position="218"/>
        <end position="254"/>
    </location>
</feature>
<keyword evidence="1" id="KW-0175">Coiled coil</keyword>
<dbReference type="EMBL" id="QGUI01000432">
    <property type="protein sequence ID" value="PZM95927.1"/>
    <property type="molecule type" value="Genomic_DNA"/>
</dbReference>
<evidence type="ECO:0000256" key="1">
    <source>
        <dbReference type="SAM" id="Coils"/>
    </source>
</evidence>